<feature type="transmembrane region" description="Helical" evidence="6">
    <location>
        <begin position="245"/>
        <end position="265"/>
    </location>
</feature>
<organism evidence="8 9">
    <name type="scientific">Candidatus Gottesmanbacteria bacterium RIFCSPHIGHO2_02_FULL_39_14</name>
    <dbReference type="NCBI Taxonomy" id="1798383"/>
    <lineage>
        <taxon>Bacteria</taxon>
        <taxon>Candidatus Gottesmaniibacteriota</taxon>
    </lineage>
</organism>
<feature type="transmembrane region" description="Helical" evidence="6">
    <location>
        <begin position="215"/>
        <end position="233"/>
    </location>
</feature>
<accession>A0A1F5ZTG5</accession>
<feature type="domain" description="EamA" evidence="7">
    <location>
        <begin position="150"/>
        <end position="285"/>
    </location>
</feature>
<comment type="caution">
    <text evidence="8">The sequence shown here is derived from an EMBL/GenBank/DDBJ whole genome shotgun (WGS) entry which is preliminary data.</text>
</comment>
<keyword evidence="4 6" id="KW-1133">Transmembrane helix</keyword>
<sequence>MSAHQKGILALITANIIWGAASPIFKFALQNISPFTLAFIRFYGATLILLPFAYPYLKIHKKDYLKIFWLSFFGVTVNISFFFLGLKYAPSINAPIIASSGPIFIYLFSIFLLKEKPHFKVLLGLIVSLIGVLVIIGQPFLEGNIDGQLIGNLFLILATLGSVGHIIISKEILHDYHPSTIAFWSFLIGTITFLPFFILEIMAGNNKYALDYRGVIGIVFGIFLSSALAYSLFEYGLKYIDAQDVGIFTYIDPLSAILIAAPLLGEYITSIYLLGAFLVFGGIFIAEGRLHYHPFHLFHKRL</sequence>
<evidence type="ECO:0000259" key="7">
    <source>
        <dbReference type="Pfam" id="PF00892"/>
    </source>
</evidence>
<protein>
    <recommendedName>
        <fullName evidence="7">EamA domain-containing protein</fullName>
    </recommendedName>
</protein>
<feature type="transmembrane region" description="Helical" evidence="6">
    <location>
        <begin position="67"/>
        <end position="86"/>
    </location>
</feature>
<keyword evidence="3 6" id="KW-0812">Transmembrane</keyword>
<feature type="domain" description="EamA" evidence="7">
    <location>
        <begin position="6"/>
        <end position="136"/>
    </location>
</feature>
<evidence type="ECO:0000256" key="1">
    <source>
        <dbReference type="ARBA" id="ARBA00004651"/>
    </source>
</evidence>
<dbReference type="InterPro" id="IPR037185">
    <property type="entry name" value="EmrE-like"/>
</dbReference>
<dbReference type="Proteomes" id="UP000176253">
    <property type="component" value="Unassembled WGS sequence"/>
</dbReference>
<evidence type="ECO:0000256" key="4">
    <source>
        <dbReference type="ARBA" id="ARBA00022989"/>
    </source>
</evidence>
<dbReference type="InterPro" id="IPR050638">
    <property type="entry name" value="AA-Vitamin_Transporters"/>
</dbReference>
<feature type="transmembrane region" description="Helical" evidence="6">
    <location>
        <begin position="181"/>
        <end position="203"/>
    </location>
</feature>
<keyword evidence="5 6" id="KW-0472">Membrane</keyword>
<dbReference type="GO" id="GO:0005886">
    <property type="term" value="C:plasma membrane"/>
    <property type="evidence" value="ECO:0007669"/>
    <property type="project" value="UniProtKB-SubCell"/>
</dbReference>
<name>A0A1F5ZTG5_9BACT</name>
<feature type="transmembrane region" description="Helical" evidence="6">
    <location>
        <begin position="149"/>
        <end position="169"/>
    </location>
</feature>
<evidence type="ECO:0000313" key="8">
    <source>
        <dbReference type="EMBL" id="OGG15778.1"/>
    </source>
</evidence>
<feature type="transmembrane region" description="Helical" evidence="6">
    <location>
        <begin position="7"/>
        <end position="29"/>
    </location>
</feature>
<evidence type="ECO:0000256" key="6">
    <source>
        <dbReference type="SAM" id="Phobius"/>
    </source>
</evidence>
<feature type="transmembrane region" description="Helical" evidence="6">
    <location>
        <begin position="119"/>
        <end position="137"/>
    </location>
</feature>
<dbReference type="PANTHER" id="PTHR32322">
    <property type="entry name" value="INNER MEMBRANE TRANSPORTER"/>
    <property type="match status" value="1"/>
</dbReference>
<reference evidence="8 9" key="1">
    <citation type="journal article" date="2016" name="Nat. Commun.">
        <title>Thousands of microbial genomes shed light on interconnected biogeochemical processes in an aquifer system.</title>
        <authorList>
            <person name="Anantharaman K."/>
            <person name="Brown C.T."/>
            <person name="Hug L.A."/>
            <person name="Sharon I."/>
            <person name="Castelle C.J."/>
            <person name="Probst A.J."/>
            <person name="Thomas B.C."/>
            <person name="Singh A."/>
            <person name="Wilkins M.J."/>
            <person name="Karaoz U."/>
            <person name="Brodie E.L."/>
            <person name="Williams K.H."/>
            <person name="Hubbard S.S."/>
            <person name="Banfield J.F."/>
        </authorList>
    </citation>
    <scope>NUCLEOTIDE SEQUENCE [LARGE SCALE GENOMIC DNA]</scope>
</reference>
<evidence type="ECO:0000256" key="5">
    <source>
        <dbReference type="ARBA" id="ARBA00023136"/>
    </source>
</evidence>
<dbReference type="AlphaFoldDB" id="A0A1F5ZTG5"/>
<evidence type="ECO:0000256" key="2">
    <source>
        <dbReference type="ARBA" id="ARBA00022475"/>
    </source>
</evidence>
<proteinExistence type="predicted"/>
<dbReference type="InterPro" id="IPR000620">
    <property type="entry name" value="EamA_dom"/>
</dbReference>
<dbReference type="STRING" id="1798383.A3D78_04725"/>
<dbReference type="SUPFAM" id="SSF103481">
    <property type="entry name" value="Multidrug resistance efflux transporter EmrE"/>
    <property type="match status" value="2"/>
</dbReference>
<evidence type="ECO:0000256" key="3">
    <source>
        <dbReference type="ARBA" id="ARBA00022692"/>
    </source>
</evidence>
<feature type="transmembrane region" description="Helical" evidence="6">
    <location>
        <begin position="92"/>
        <end position="112"/>
    </location>
</feature>
<dbReference type="PANTHER" id="PTHR32322:SF18">
    <property type="entry name" value="S-ADENOSYLMETHIONINE_S-ADENOSYLHOMOCYSTEINE TRANSPORTER"/>
    <property type="match status" value="1"/>
</dbReference>
<dbReference type="EMBL" id="MFJM01000072">
    <property type="protein sequence ID" value="OGG15778.1"/>
    <property type="molecule type" value="Genomic_DNA"/>
</dbReference>
<gene>
    <name evidence="8" type="ORF">A3D78_04725</name>
</gene>
<comment type="subcellular location">
    <subcellularLocation>
        <location evidence="1">Cell membrane</location>
        <topology evidence="1">Multi-pass membrane protein</topology>
    </subcellularLocation>
</comment>
<feature type="transmembrane region" description="Helical" evidence="6">
    <location>
        <begin position="35"/>
        <end position="55"/>
    </location>
</feature>
<evidence type="ECO:0000313" key="9">
    <source>
        <dbReference type="Proteomes" id="UP000176253"/>
    </source>
</evidence>
<keyword evidence="2" id="KW-1003">Cell membrane</keyword>
<dbReference type="Pfam" id="PF00892">
    <property type="entry name" value="EamA"/>
    <property type="match status" value="2"/>
</dbReference>
<feature type="transmembrane region" description="Helical" evidence="6">
    <location>
        <begin position="271"/>
        <end position="292"/>
    </location>
</feature>